<feature type="transmembrane region" description="Helical" evidence="1">
    <location>
        <begin position="163"/>
        <end position="179"/>
    </location>
</feature>
<evidence type="ECO:0000256" key="1">
    <source>
        <dbReference type="SAM" id="Phobius"/>
    </source>
</evidence>
<keyword evidence="1" id="KW-0812">Transmembrane</keyword>
<feature type="transmembrane region" description="Helical" evidence="1">
    <location>
        <begin position="138"/>
        <end position="157"/>
    </location>
</feature>
<name>A0A5J4W141_9EUKA</name>
<organism evidence="2 3">
    <name type="scientific">Streblomastix strix</name>
    <dbReference type="NCBI Taxonomy" id="222440"/>
    <lineage>
        <taxon>Eukaryota</taxon>
        <taxon>Metamonada</taxon>
        <taxon>Preaxostyla</taxon>
        <taxon>Oxymonadida</taxon>
        <taxon>Streblomastigidae</taxon>
        <taxon>Streblomastix</taxon>
    </lineage>
</organism>
<accession>A0A5J4W141</accession>
<evidence type="ECO:0000313" key="2">
    <source>
        <dbReference type="EMBL" id="KAA6388664.1"/>
    </source>
</evidence>
<reference evidence="2 3" key="1">
    <citation type="submission" date="2019-03" db="EMBL/GenBank/DDBJ databases">
        <title>Single cell metagenomics reveals metabolic interactions within the superorganism composed of flagellate Streblomastix strix and complex community of Bacteroidetes bacteria on its surface.</title>
        <authorList>
            <person name="Treitli S.C."/>
            <person name="Kolisko M."/>
            <person name="Husnik F."/>
            <person name="Keeling P."/>
            <person name="Hampl V."/>
        </authorList>
    </citation>
    <scope>NUCLEOTIDE SEQUENCE [LARGE SCALE GENOMIC DNA]</scope>
    <source>
        <strain evidence="2">ST1C</strain>
    </source>
</reference>
<dbReference type="PANTHER" id="PTHR31600:SF2">
    <property type="entry name" value="GAMETE ENRICHED GENE 10 PROTEIN-RELATED"/>
    <property type="match status" value="1"/>
</dbReference>
<comment type="caution">
    <text evidence="2">The sequence shown here is derived from an EMBL/GenBank/DDBJ whole genome shotgun (WGS) entry which is preliminary data.</text>
</comment>
<dbReference type="InterPro" id="IPR052994">
    <property type="entry name" value="Tiny_macrocysts_regulators"/>
</dbReference>
<feature type="transmembrane region" description="Helical" evidence="1">
    <location>
        <begin position="54"/>
        <end position="72"/>
    </location>
</feature>
<feature type="transmembrane region" description="Helical" evidence="1">
    <location>
        <begin position="286"/>
        <end position="305"/>
    </location>
</feature>
<sequence>MTADPSDENKSVSRSISSESSQGNVIAVAKFNQFDEILFTLLLTFYKERRLGPIFQLLEVIITVLQCIAVTFQRNDWPMSGQFYQIFEDVFRWLTFSISWNSISFMLVMTILFGAFAVGVIIAIIICVLINKKGTMQIPIIGSVLNIIVSLLSGIFYLPAVNVFFGSFNCIGIAGTSAFQVSMKCEGSNDLILLIFGMLLFVLYFGFTFLMRLFIFEVEAKKGGPFALQTGVYPCFVQVLTTLLPIVGIILRSQQAAVAGIGIAISFLLTIYPIGLQPYFSPWGNTIYACAMSAIGVTFIIGLLCSFLDTTQTWVSVFIWILFIILVIGIPLIIGFLTYKRARSLWAMREDEEVPEYKSKKNPLVVLSNAPQQQIPQSSSLTPRIAPVTNNTPFATLNSGSNDLSPNMSARKNLALNNSSQYSSITNDQQKIAYGNAVQNPSMTNKISPEILTVNSQIQQSQQSPNYLQQIPPSMKFTQPGSDNLNFFAFEQNSNQNKQQNPKKAKQIPKYKTIFAFQNSIKFLNIPKLRKKQECIVLAEQLLSSAQKKFGGESSIWSTIAIYNSSFSKNNIRLSDALRNVKQNLPNILERWMVFAMMHDMEDKQSKGSGSNQLGVIFMIRFSKATKEHELSKAFLSQAYMSLSRENMDLEQIMSLIDKAI</sequence>
<protein>
    <recommendedName>
        <fullName evidence="4">Transmembrane protein</fullName>
    </recommendedName>
</protein>
<dbReference type="AlphaFoldDB" id="A0A5J4W141"/>
<gene>
    <name evidence="2" type="ORF">EZS28_015810</name>
</gene>
<keyword evidence="1" id="KW-1133">Transmembrane helix</keyword>
<feature type="transmembrane region" description="Helical" evidence="1">
    <location>
        <begin position="231"/>
        <end position="251"/>
    </location>
</feature>
<feature type="transmembrane region" description="Helical" evidence="1">
    <location>
        <begin position="191"/>
        <end position="211"/>
    </location>
</feature>
<evidence type="ECO:0008006" key="4">
    <source>
        <dbReference type="Google" id="ProtNLM"/>
    </source>
</evidence>
<dbReference type="EMBL" id="SNRW01003893">
    <property type="protein sequence ID" value="KAA6388664.1"/>
    <property type="molecule type" value="Genomic_DNA"/>
</dbReference>
<evidence type="ECO:0000313" key="3">
    <source>
        <dbReference type="Proteomes" id="UP000324800"/>
    </source>
</evidence>
<feature type="transmembrane region" description="Helical" evidence="1">
    <location>
        <begin position="317"/>
        <end position="339"/>
    </location>
</feature>
<keyword evidence="1" id="KW-0472">Membrane</keyword>
<feature type="non-terminal residue" evidence="2">
    <location>
        <position position="661"/>
    </location>
</feature>
<feature type="transmembrane region" description="Helical" evidence="1">
    <location>
        <begin position="103"/>
        <end position="131"/>
    </location>
</feature>
<dbReference type="PANTHER" id="PTHR31600">
    <property type="entry name" value="TINY MACROCYSTS PROTEIN B-RELATED"/>
    <property type="match status" value="1"/>
</dbReference>
<feature type="transmembrane region" description="Helical" evidence="1">
    <location>
        <begin position="258"/>
        <end position="280"/>
    </location>
</feature>
<proteinExistence type="predicted"/>
<dbReference type="Proteomes" id="UP000324800">
    <property type="component" value="Unassembled WGS sequence"/>
</dbReference>